<keyword evidence="4" id="KW-0573">Peptidoglycan synthesis</keyword>
<dbReference type="RefSeq" id="WP_048180470.1">
    <property type="nucleotide sequence ID" value="NZ_JXOJ01000001.1"/>
</dbReference>
<dbReference type="InterPro" id="IPR050644">
    <property type="entry name" value="PG_Glycine_Bridge_Synth"/>
</dbReference>
<dbReference type="OrthoDB" id="135106at2157"/>
<dbReference type="Gene3D" id="3.40.630.30">
    <property type="match status" value="1"/>
</dbReference>
<dbReference type="InterPro" id="IPR038740">
    <property type="entry name" value="BioF2-like_GNAT_dom"/>
</dbReference>
<dbReference type="EMBL" id="JXOJ01000001">
    <property type="protein sequence ID" value="KLK89305.1"/>
    <property type="molecule type" value="Genomic_DNA"/>
</dbReference>
<evidence type="ECO:0000256" key="4">
    <source>
        <dbReference type="ARBA" id="ARBA00022984"/>
    </source>
</evidence>
<evidence type="ECO:0000259" key="7">
    <source>
        <dbReference type="Pfam" id="PF13480"/>
    </source>
</evidence>
<dbReference type="SUPFAM" id="SSF55729">
    <property type="entry name" value="Acyl-CoA N-acyltransferases (Nat)"/>
    <property type="match status" value="1"/>
</dbReference>
<evidence type="ECO:0000313" key="9">
    <source>
        <dbReference type="Proteomes" id="UP000035301"/>
    </source>
</evidence>
<dbReference type="Proteomes" id="UP000035301">
    <property type="component" value="Unassembled WGS sequence"/>
</dbReference>
<evidence type="ECO:0000256" key="3">
    <source>
        <dbReference type="ARBA" id="ARBA00022960"/>
    </source>
</evidence>
<dbReference type="PANTHER" id="PTHR36174">
    <property type="entry name" value="LIPID II:GLYCINE GLYCYLTRANSFERASE"/>
    <property type="match status" value="1"/>
</dbReference>
<dbReference type="GO" id="GO:0044038">
    <property type="term" value="P:cell wall macromolecule biosynthetic process"/>
    <property type="evidence" value="ECO:0007669"/>
    <property type="project" value="InterPro"/>
</dbReference>
<sequence>MAYAIEPLSRDNADLWDAFNNRSPEGTLFHSLKWKQVLEDALHPKLKYYLILDGEDVVGISPWAEESALNFRGLISIPQSDANNIVLDGGFDAARFNDLLSLFTRDHSFLHFNTYRSNLLSGITYAAYSGGETGDMVVHLKKKPPEIIWSALSKKTTKSILRFPREGFELQEIDRKSDIGLFYRYYEKNMLHINGETLPLSFFETLWDHFSPDYLRIAVLAKGDTVAGGSAAFMDPVKKTVYFGYLALNRDLPHYTPTYYMDWELINWAWENGYEKVSLGRQKADPDNPRFRDKAKLGAEHVPIHSRLVLFSKPTQILYRIKKLIPASRNA</sequence>
<evidence type="ECO:0000313" key="8">
    <source>
        <dbReference type="EMBL" id="KLK89305.1"/>
    </source>
</evidence>
<keyword evidence="5" id="KW-0012">Acyltransferase</keyword>
<keyword evidence="9" id="KW-1185">Reference proteome</keyword>
<dbReference type="GO" id="GO:0016755">
    <property type="term" value="F:aminoacyltransferase activity"/>
    <property type="evidence" value="ECO:0007669"/>
    <property type="project" value="InterPro"/>
</dbReference>
<comment type="caution">
    <text evidence="8">The sequence shown here is derived from an EMBL/GenBank/DDBJ whole genome shotgun (WGS) entry which is preliminary data.</text>
</comment>
<evidence type="ECO:0000256" key="2">
    <source>
        <dbReference type="ARBA" id="ARBA00022679"/>
    </source>
</evidence>
<evidence type="ECO:0000256" key="6">
    <source>
        <dbReference type="ARBA" id="ARBA00023316"/>
    </source>
</evidence>
<evidence type="ECO:0000256" key="1">
    <source>
        <dbReference type="ARBA" id="ARBA00009943"/>
    </source>
</evidence>
<dbReference type="GO" id="GO:0071555">
    <property type="term" value="P:cell wall organization"/>
    <property type="evidence" value="ECO:0007669"/>
    <property type="project" value="UniProtKB-KW"/>
</dbReference>
<accession>A0A0H1R295</accession>
<dbReference type="STRING" id="1550566.SZ63_02450"/>
<keyword evidence="6" id="KW-0961">Cell wall biogenesis/degradation</keyword>
<dbReference type="GO" id="GO:0008360">
    <property type="term" value="P:regulation of cell shape"/>
    <property type="evidence" value="ECO:0007669"/>
    <property type="project" value="UniProtKB-KW"/>
</dbReference>
<dbReference type="InterPro" id="IPR016181">
    <property type="entry name" value="Acyl_CoA_acyltransferase"/>
</dbReference>
<evidence type="ECO:0000256" key="5">
    <source>
        <dbReference type="ARBA" id="ARBA00023315"/>
    </source>
</evidence>
<feature type="domain" description="BioF2-like acetyltransferase" evidence="7">
    <location>
        <begin position="175"/>
        <end position="283"/>
    </location>
</feature>
<keyword evidence="3" id="KW-0133">Cell shape</keyword>
<dbReference type="PATRIC" id="fig|1550566.3.peg.521"/>
<name>A0A0H1R295_9EURY</name>
<keyword evidence="2" id="KW-0808">Transferase</keyword>
<dbReference type="PROSITE" id="PS51191">
    <property type="entry name" value="FEMABX"/>
    <property type="match status" value="1"/>
</dbReference>
<dbReference type="InterPro" id="IPR003447">
    <property type="entry name" value="FEMABX"/>
</dbReference>
<proteinExistence type="inferred from homology"/>
<dbReference type="PANTHER" id="PTHR36174:SF1">
    <property type="entry name" value="LIPID II:GLYCINE GLYCYLTRANSFERASE"/>
    <property type="match status" value="1"/>
</dbReference>
<reference evidence="8 9" key="1">
    <citation type="journal article" date="2015" name="Int. J. Syst. Evol. Microbiol.">
        <title>Methanoculleus sediminis sp. nov., a methanogen from sediments near a submarine mud volcano.</title>
        <authorList>
            <person name="Chen S.C."/>
            <person name="Chen M.F."/>
            <person name="Lai M.C."/>
            <person name="Weng C.Y."/>
            <person name="Wu S.Y."/>
            <person name="Lin S."/>
            <person name="Yang T.F."/>
            <person name="Chen P.C."/>
        </authorList>
    </citation>
    <scope>NUCLEOTIDE SEQUENCE [LARGE SCALE GENOMIC DNA]</scope>
    <source>
        <strain evidence="8 9">S3Fa</strain>
    </source>
</reference>
<dbReference type="AlphaFoldDB" id="A0A0H1R295"/>
<organism evidence="8 9">
    <name type="scientific">Methanoculleus sediminis</name>
    <dbReference type="NCBI Taxonomy" id="1550566"/>
    <lineage>
        <taxon>Archaea</taxon>
        <taxon>Methanobacteriati</taxon>
        <taxon>Methanobacteriota</taxon>
        <taxon>Stenosarchaea group</taxon>
        <taxon>Methanomicrobia</taxon>
        <taxon>Methanomicrobiales</taxon>
        <taxon>Methanomicrobiaceae</taxon>
        <taxon>Methanoculleus</taxon>
    </lineage>
</organism>
<dbReference type="Pfam" id="PF13480">
    <property type="entry name" value="Acetyltransf_6"/>
    <property type="match status" value="1"/>
</dbReference>
<comment type="similarity">
    <text evidence="1">Belongs to the FemABX family.</text>
</comment>
<protein>
    <recommendedName>
        <fullName evidence="7">BioF2-like acetyltransferase domain-containing protein</fullName>
    </recommendedName>
</protein>
<gene>
    <name evidence="8" type="ORF">SZ63_02450</name>
</gene>